<organism evidence="10 11">
    <name type="scientific">Blastococcus tunisiensis</name>
    <dbReference type="NCBI Taxonomy" id="1798228"/>
    <lineage>
        <taxon>Bacteria</taxon>
        <taxon>Bacillati</taxon>
        <taxon>Actinomycetota</taxon>
        <taxon>Actinomycetes</taxon>
        <taxon>Geodermatophilales</taxon>
        <taxon>Geodermatophilaceae</taxon>
        <taxon>Blastococcus</taxon>
    </lineage>
</organism>
<evidence type="ECO:0000256" key="1">
    <source>
        <dbReference type="ARBA" id="ARBA00001974"/>
    </source>
</evidence>
<evidence type="ECO:0008006" key="12">
    <source>
        <dbReference type="Google" id="ProtNLM"/>
    </source>
</evidence>
<protein>
    <recommendedName>
        <fullName evidence="12">Acyl-CoA dehydrogenase</fullName>
    </recommendedName>
</protein>
<reference evidence="11" key="1">
    <citation type="submission" date="2016-10" db="EMBL/GenBank/DDBJ databases">
        <authorList>
            <person name="Varghese N."/>
            <person name="Submissions S."/>
        </authorList>
    </citation>
    <scope>NUCLEOTIDE SEQUENCE [LARGE SCALE GENOMIC DNA]</scope>
    <source>
        <strain evidence="11">DSM 46838</strain>
    </source>
</reference>
<dbReference type="FunFam" id="1.20.140.10:FF:000001">
    <property type="entry name" value="Acyl-CoA dehydrogenase"/>
    <property type="match status" value="1"/>
</dbReference>
<dbReference type="PANTHER" id="PTHR43884:SF40">
    <property type="entry name" value="ACYL-COA DEHYDROGENASE"/>
    <property type="match status" value="1"/>
</dbReference>
<dbReference type="OrthoDB" id="142556at2"/>
<keyword evidence="4 6" id="KW-0274">FAD</keyword>
<dbReference type="InterPro" id="IPR046373">
    <property type="entry name" value="Acyl-CoA_Oxase/DH_mid-dom_sf"/>
</dbReference>
<dbReference type="InterPro" id="IPR006091">
    <property type="entry name" value="Acyl-CoA_Oxase/DH_mid-dom"/>
</dbReference>
<evidence type="ECO:0000256" key="6">
    <source>
        <dbReference type="RuleBase" id="RU362125"/>
    </source>
</evidence>
<dbReference type="AlphaFoldDB" id="A0A1I2AA98"/>
<dbReference type="Gene3D" id="1.20.140.10">
    <property type="entry name" value="Butyryl-CoA Dehydrogenase, subunit A, domain 3"/>
    <property type="match status" value="1"/>
</dbReference>
<dbReference type="Pfam" id="PF02770">
    <property type="entry name" value="Acyl-CoA_dh_M"/>
    <property type="match status" value="1"/>
</dbReference>
<keyword evidence="11" id="KW-1185">Reference proteome</keyword>
<evidence type="ECO:0000313" key="10">
    <source>
        <dbReference type="EMBL" id="SFE39913.1"/>
    </source>
</evidence>
<comment type="similarity">
    <text evidence="2 6">Belongs to the acyl-CoA dehydrogenase family.</text>
</comment>
<dbReference type="InterPro" id="IPR036250">
    <property type="entry name" value="AcylCo_DH-like_C"/>
</dbReference>
<dbReference type="SUPFAM" id="SSF56645">
    <property type="entry name" value="Acyl-CoA dehydrogenase NM domain-like"/>
    <property type="match status" value="1"/>
</dbReference>
<dbReference type="InterPro" id="IPR037069">
    <property type="entry name" value="AcylCoA_DH/ox_N_sf"/>
</dbReference>
<evidence type="ECO:0000256" key="5">
    <source>
        <dbReference type="ARBA" id="ARBA00023002"/>
    </source>
</evidence>
<dbReference type="Gene3D" id="2.40.110.10">
    <property type="entry name" value="Butyryl-CoA Dehydrogenase, subunit A, domain 2"/>
    <property type="match status" value="1"/>
</dbReference>
<dbReference type="EMBL" id="FOND01000003">
    <property type="protein sequence ID" value="SFE39913.1"/>
    <property type="molecule type" value="Genomic_DNA"/>
</dbReference>
<dbReference type="PANTHER" id="PTHR43884">
    <property type="entry name" value="ACYL-COA DEHYDROGENASE"/>
    <property type="match status" value="1"/>
</dbReference>
<dbReference type="InterPro" id="IPR009075">
    <property type="entry name" value="AcylCo_DH/oxidase_C"/>
</dbReference>
<dbReference type="STRING" id="1798228.SAMN05216574_103249"/>
<comment type="cofactor">
    <cofactor evidence="1 6">
        <name>FAD</name>
        <dbReference type="ChEBI" id="CHEBI:57692"/>
    </cofactor>
</comment>
<dbReference type="Pfam" id="PF02771">
    <property type="entry name" value="Acyl-CoA_dh_N"/>
    <property type="match status" value="1"/>
</dbReference>
<dbReference type="Gene3D" id="1.10.540.10">
    <property type="entry name" value="Acyl-CoA dehydrogenase/oxidase, N-terminal domain"/>
    <property type="match status" value="1"/>
</dbReference>
<keyword evidence="3 6" id="KW-0285">Flavoprotein</keyword>
<name>A0A1I2AA98_9ACTN</name>
<evidence type="ECO:0000313" key="11">
    <source>
        <dbReference type="Proteomes" id="UP000198589"/>
    </source>
</evidence>
<sequence>MEDTAYESFRQGLFEAIWRDLDPLEEEIENTESLPYDRLMPLLRGMRAFGLTIPEEYGGVGLSMSQYLPVLGEFAKVQGGIRVVVHVHNSMAHALWELGNEQQRKEILPGCVDGTNSVAFALTEPDHGSGADLGTTIVRDGDDYVINGRKWLITNSDFATHFIVFGKTDPSGGEEAVSAVLVERDTPGFTIEALPETMGCKGGQHGLLTFVDVRVPVANLLGEEGRGLAQMEQALEISRVFIAATSLGTAERSLELALRYSKERVTFGKALAARQGIQRYLAEMATDVYALRNMISDAAEKWDRGLRIPAEASMCKLFGLEAVGRVTDRALLVFGGIGYTRKHPIERLYRDARLNWLEEGPPTIQYMVAASALLNGYAWDR</sequence>
<dbReference type="InterPro" id="IPR009100">
    <property type="entry name" value="AcylCoA_DH/oxidase_NM_dom_sf"/>
</dbReference>
<dbReference type="FunFam" id="2.40.110.10:FF:000002">
    <property type="entry name" value="Acyl-CoA dehydrogenase fadE12"/>
    <property type="match status" value="1"/>
</dbReference>
<evidence type="ECO:0000259" key="7">
    <source>
        <dbReference type="Pfam" id="PF00441"/>
    </source>
</evidence>
<dbReference type="RefSeq" id="WP_092195785.1">
    <property type="nucleotide sequence ID" value="NZ_FOND01000003.1"/>
</dbReference>
<dbReference type="GO" id="GO:0003995">
    <property type="term" value="F:acyl-CoA dehydrogenase activity"/>
    <property type="evidence" value="ECO:0007669"/>
    <property type="project" value="TreeGrafter"/>
</dbReference>
<accession>A0A1I2AA98</accession>
<dbReference type="Pfam" id="PF00441">
    <property type="entry name" value="Acyl-CoA_dh_1"/>
    <property type="match status" value="1"/>
</dbReference>
<dbReference type="SUPFAM" id="SSF47203">
    <property type="entry name" value="Acyl-CoA dehydrogenase C-terminal domain-like"/>
    <property type="match status" value="1"/>
</dbReference>
<evidence type="ECO:0000259" key="8">
    <source>
        <dbReference type="Pfam" id="PF02770"/>
    </source>
</evidence>
<feature type="domain" description="Acyl-CoA dehydrogenase/oxidase N-terminal" evidence="9">
    <location>
        <begin position="8"/>
        <end position="114"/>
    </location>
</feature>
<evidence type="ECO:0000256" key="2">
    <source>
        <dbReference type="ARBA" id="ARBA00009347"/>
    </source>
</evidence>
<evidence type="ECO:0000259" key="9">
    <source>
        <dbReference type="Pfam" id="PF02771"/>
    </source>
</evidence>
<evidence type="ECO:0000256" key="3">
    <source>
        <dbReference type="ARBA" id="ARBA00022630"/>
    </source>
</evidence>
<proteinExistence type="inferred from homology"/>
<gene>
    <name evidence="10" type="ORF">SAMN05216574_103249</name>
</gene>
<feature type="domain" description="Acyl-CoA oxidase/dehydrogenase middle" evidence="8">
    <location>
        <begin position="119"/>
        <end position="213"/>
    </location>
</feature>
<dbReference type="InterPro" id="IPR013786">
    <property type="entry name" value="AcylCoA_DH/ox_N"/>
</dbReference>
<dbReference type="GO" id="GO:0050660">
    <property type="term" value="F:flavin adenine dinucleotide binding"/>
    <property type="evidence" value="ECO:0007669"/>
    <property type="project" value="InterPro"/>
</dbReference>
<dbReference type="Proteomes" id="UP000198589">
    <property type="component" value="Unassembled WGS sequence"/>
</dbReference>
<keyword evidence="5 6" id="KW-0560">Oxidoreductase</keyword>
<evidence type="ECO:0000256" key="4">
    <source>
        <dbReference type="ARBA" id="ARBA00022827"/>
    </source>
</evidence>
<feature type="domain" description="Acyl-CoA dehydrogenase/oxidase C-terminal" evidence="7">
    <location>
        <begin position="225"/>
        <end position="373"/>
    </location>
</feature>